<evidence type="ECO:0000259" key="6">
    <source>
        <dbReference type="Pfam" id="PF01555"/>
    </source>
</evidence>
<organism evidence="7 8">
    <name type="scientific">Evansella vedderi</name>
    <dbReference type="NCBI Taxonomy" id="38282"/>
    <lineage>
        <taxon>Bacteria</taxon>
        <taxon>Bacillati</taxon>
        <taxon>Bacillota</taxon>
        <taxon>Bacilli</taxon>
        <taxon>Bacillales</taxon>
        <taxon>Bacillaceae</taxon>
        <taxon>Evansella</taxon>
    </lineage>
</organism>
<comment type="similarity">
    <text evidence="1">Belongs to the N(4)/N(6)-methyltransferase family.</text>
</comment>
<dbReference type="PRINTS" id="PR00508">
    <property type="entry name" value="S21N4MTFRASE"/>
</dbReference>
<evidence type="ECO:0000256" key="5">
    <source>
        <dbReference type="SAM" id="Coils"/>
    </source>
</evidence>
<dbReference type="Gene3D" id="3.40.50.150">
    <property type="entry name" value="Vaccinia Virus protein VP39"/>
    <property type="match status" value="1"/>
</dbReference>
<dbReference type="Pfam" id="PF01555">
    <property type="entry name" value="N6_N4_Mtase"/>
    <property type="match status" value="1"/>
</dbReference>
<evidence type="ECO:0000256" key="4">
    <source>
        <dbReference type="ARBA" id="ARBA00022747"/>
    </source>
</evidence>
<proteinExistence type="inferred from homology"/>
<evidence type="ECO:0000256" key="3">
    <source>
        <dbReference type="ARBA" id="ARBA00022679"/>
    </source>
</evidence>
<accession>A0ABU0A2W9</accession>
<reference evidence="7 8" key="1">
    <citation type="submission" date="2023-07" db="EMBL/GenBank/DDBJ databases">
        <title>Genomic Encyclopedia of Type Strains, Phase IV (KMG-IV): sequencing the most valuable type-strain genomes for metagenomic binning, comparative biology and taxonomic classification.</title>
        <authorList>
            <person name="Goeker M."/>
        </authorList>
    </citation>
    <scope>NUCLEOTIDE SEQUENCE [LARGE SCALE GENOMIC DNA]</scope>
    <source>
        <strain evidence="7 8">DSM 9768</strain>
    </source>
</reference>
<dbReference type="InterPro" id="IPR002941">
    <property type="entry name" value="DNA_methylase_N4/N6"/>
</dbReference>
<dbReference type="InterPro" id="IPR001091">
    <property type="entry name" value="RM_Methyltransferase"/>
</dbReference>
<evidence type="ECO:0000256" key="1">
    <source>
        <dbReference type="ARBA" id="ARBA00006594"/>
    </source>
</evidence>
<keyword evidence="5" id="KW-0175">Coiled coil</keyword>
<keyword evidence="8" id="KW-1185">Reference proteome</keyword>
<evidence type="ECO:0000313" key="7">
    <source>
        <dbReference type="EMBL" id="MDQ0257600.1"/>
    </source>
</evidence>
<evidence type="ECO:0000313" key="8">
    <source>
        <dbReference type="Proteomes" id="UP001230005"/>
    </source>
</evidence>
<evidence type="ECO:0000256" key="2">
    <source>
        <dbReference type="ARBA" id="ARBA00022603"/>
    </source>
</evidence>
<dbReference type="RefSeq" id="WP_307331582.1">
    <property type="nucleotide sequence ID" value="NZ_JAUSUG010000030.1"/>
</dbReference>
<dbReference type="GO" id="GO:0032259">
    <property type="term" value="P:methylation"/>
    <property type="evidence" value="ECO:0007669"/>
    <property type="project" value="UniProtKB-KW"/>
</dbReference>
<dbReference type="PROSITE" id="PS00092">
    <property type="entry name" value="N6_MTASE"/>
    <property type="match status" value="1"/>
</dbReference>
<feature type="coiled-coil region" evidence="5">
    <location>
        <begin position="459"/>
        <end position="486"/>
    </location>
</feature>
<keyword evidence="2 7" id="KW-0489">Methyltransferase</keyword>
<dbReference type="Proteomes" id="UP001230005">
    <property type="component" value="Unassembled WGS sequence"/>
</dbReference>
<dbReference type="EC" id="2.1.1.72" evidence="7"/>
<dbReference type="EMBL" id="JAUSUG010000030">
    <property type="protein sequence ID" value="MDQ0257600.1"/>
    <property type="molecule type" value="Genomic_DNA"/>
</dbReference>
<dbReference type="GO" id="GO:0009007">
    <property type="term" value="F:site-specific DNA-methyltransferase (adenine-specific) activity"/>
    <property type="evidence" value="ECO:0007669"/>
    <property type="project" value="UniProtKB-EC"/>
</dbReference>
<comment type="caution">
    <text evidence="7">The sequence shown here is derived from an EMBL/GenBank/DDBJ whole genome shotgun (WGS) entry which is preliminary data.</text>
</comment>
<keyword evidence="4" id="KW-0680">Restriction system</keyword>
<dbReference type="SUPFAM" id="SSF53335">
    <property type="entry name" value="S-adenosyl-L-methionine-dependent methyltransferases"/>
    <property type="match status" value="1"/>
</dbReference>
<sequence length="640" mass="74984">MKDNKYKRLDKKALVNIIEKLEKQRGYGIVWEQEMKPEDSIEKYADYYPFLKCFTERNIIKEVDAPNHILIEGDNYHALTCLNITHENAVDLIYIDPPYNIGNKYFVYKDDYVDKTDTYRHSKWLSFMEKRLKLARRLLKDDGCIFISINEEEASQLKLLCDSIFGQKNYLTMFTIKVRHEERILTGDKDFQEVVEYLLMYRKTDRFKPVKIKKDNTSLDEYIYDIEILDDTPSEIVEWDGKEVKIFTNDQYKINKSTPSSSLLKRYNIRGALRKSNTSGRFYVKHIEPKYKDSPGYLFKVENMGADGLGYRYFLSPPEGRVNGDYFQGIPLKRSIHREIPHPNYLDFEKDFNNVGYEGGVEFKNGKKPINFLMKIFELGKLIEKKNAVVLDFFGGSGSTAHALMAFNEIHSGNRQAILCQKNEEDKIKVMDEVTFPRMKNIIKGYTVRRKEEFIVEKVKLTKRNIKKASEIMDELEEKQKELVDSGLYDDVKLEFENQELKLFGIRKKSSNFEGYYANLRYFKVDFIKKQLKKELAKNCLGLLSLKENVFDLYKETESYIILKTDERVLAIYHQILVTDFNDLKEELNKMTGEKRLYVVTSDPYNLNINAFNHLDLDVVPLCAVDIINIYDGSGSTLGL</sequence>
<gene>
    <name evidence="7" type="ORF">J2S74_005058</name>
</gene>
<feature type="domain" description="DNA methylase N-4/N-6" evidence="6">
    <location>
        <begin position="90"/>
        <end position="409"/>
    </location>
</feature>
<dbReference type="InterPro" id="IPR029063">
    <property type="entry name" value="SAM-dependent_MTases_sf"/>
</dbReference>
<dbReference type="InterPro" id="IPR002052">
    <property type="entry name" value="DNA_methylase_N6_adenine_CS"/>
</dbReference>
<keyword evidence="3 7" id="KW-0808">Transferase</keyword>
<name>A0ABU0A2W9_9BACI</name>
<protein>
    <submittedName>
        <fullName evidence="7">Adenine-specific DNA-methyltransferase</fullName>
        <ecNumber evidence="7">2.1.1.72</ecNumber>
    </submittedName>
</protein>